<name>A0A0C9UVN5_SPHS4</name>
<reference evidence="1 2" key="1">
    <citation type="submission" date="2014-06" db="EMBL/GenBank/DDBJ databases">
        <title>Evolutionary Origins and Diversification of the Mycorrhizal Mutualists.</title>
        <authorList>
            <consortium name="DOE Joint Genome Institute"/>
            <consortium name="Mycorrhizal Genomics Consortium"/>
            <person name="Kohler A."/>
            <person name="Kuo A."/>
            <person name="Nagy L.G."/>
            <person name="Floudas D."/>
            <person name="Copeland A."/>
            <person name="Barry K.W."/>
            <person name="Cichocki N."/>
            <person name="Veneault-Fourrey C."/>
            <person name="LaButti K."/>
            <person name="Lindquist E.A."/>
            <person name="Lipzen A."/>
            <person name="Lundell T."/>
            <person name="Morin E."/>
            <person name="Murat C."/>
            <person name="Riley R."/>
            <person name="Ohm R."/>
            <person name="Sun H."/>
            <person name="Tunlid A."/>
            <person name="Henrissat B."/>
            <person name="Grigoriev I.V."/>
            <person name="Hibbett D.S."/>
            <person name="Martin F."/>
        </authorList>
    </citation>
    <scope>NUCLEOTIDE SEQUENCE [LARGE SCALE GENOMIC DNA]</scope>
    <source>
        <strain evidence="1 2">SS14</strain>
    </source>
</reference>
<dbReference type="HOGENOM" id="CLU_189352_0_0_1"/>
<protein>
    <recommendedName>
        <fullName evidence="3">F-box domain-containing protein</fullName>
    </recommendedName>
</protein>
<evidence type="ECO:0008006" key="3">
    <source>
        <dbReference type="Google" id="ProtNLM"/>
    </source>
</evidence>
<dbReference type="EMBL" id="KN837286">
    <property type="protein sequence ID" value="KIJ29265.1"/>
    <property type="molecule type" value="Genomic_DNA"/>
</dbReference>
<keyword evidence="2" id="KW-1185">Reference proteome</keyword>
<dbReference type="SUPFAM" id="SSF81383">
    <property type="entry name" value="F-box domain"/>
    <property type="match status" value="1"/>
</dbReference>
<dbReference type="OrthoDB" id="3270296at2759"/>
<evidence type="ECO:0000313" key="2">
    <source>
        <dbReference type="Proteomes" id="UP000054279"/>
    </source>
</evidence>
<gene>
    <name evidence="1" type="ORF">M422DRAFT_98264</name>
</gene>
<dbReference type="Proteomes" id="UP000054279">
    <property type="component" value="Unassembled WGS sequence"/>
</dbReference>
<dbReference type="AlphaFoldDB" id="A0A0C9UVN5"/>
<sequence length="72" mass="8237">FSDLPPELIEGIVNSIGDVSDLLSLALTCRIFSNLIIPWHIEYRWISCDAGRKNLWRILSTKPSLTARIQRL</sequence>
<accession>A0A0C9UVN5</accession>
<feature type="non-terminal residue" evidence="1">
    <location>
        <position position="72"/>
    </location>
</feature>
<evidence type="ECO:0000313" key="1">
    <source>
        <dbReference type="EMBL" id="KIJ29265.1"/>
    </source>
</evidence>
<dbReference type="InterPro" id="IPR036047">
    <property type="entry name" value="F-box-like_dom_sf"/>
</dbReference>
<feature type="non-terminal residue" evidence="1">
    <location>
        <position position="1"/>
    </location>
</feature>
<proteinExistence type="predicted"/>
<organism evidence="1 2">
    <name type="scientific">Sphaerobolus stellatus (strain SS14)</name>
    <dbReference type="NCBI Taxonomy" id="990650"/>
    <lineage>
        <taxon>Eukaryota</taxon>
        <taxon>Fungi</taxon>
        <taxon>Dikarya</taxon>
        <taxon>Basidiomycota</taxon>
        <taxon>Agaricomycotina</taxon>
        <taxon>Agaricomycetes</taxon>
        <taxon>Phallomycetidae</taxon>
        <taxon>Geastrales</taxon>
        <taxon>Sphaerobolaceae</taxon>
        <taxon>Sphaerobolus</taxon>
    </lineage>
</organism>